<dbReference type="InterPro" id="IPR040361">
    <property type="entry name" value="TPD1"/>
</dbReference>
<reference evidence="3 5" key="1">
    <citation type="submission" date="2024-03" db="EMBL/GenBank/DDBJ databases">
        <authorList>
            <person name="Martinez-Hernandez J."/>
        </authorList>
    </citation>
    <scope>NUCLEOTIDE SEQUENCE [LARGE SCALE GENOMIC DNA]</scope>
</reference>
<keyword evidence="1 2" id="KW-0732">Signal</keyword>
<dbReference type="AlphaFoldDB" id="A0AAV1XC37"/>
<feature type="signal peptide" evidence="2">
    <location>
        <begin position="1"/>
        <end position="21"/>
    </location>
</feature>
<dbReference type="Pfam" id="PF24068">
    <property type="entry name" value="TPD1_C"/>
    <property type="match status" value="1"/>
</dbReference>
<proteinExistence type="predicted"/>
<comment type="caution">
    <text evidence="3">The sequence shown here is derived from an EMBL/GenBank/DDBJ whole genome shotgun (WGS) entry which is preliminary data.</text>
</comment>
<dbReference type="GO" id="GO:0001709">
    <property type="term" value="P:cell fate determination"/>
    <property type="evidence" value="ECO:0007669"/>
    <property type="project" value="TreeGrafter"/>
</dbReference>
<dbReference type="PANTHER" id="PTHR33184:SF67">
    <property type="entry name" value="PROTEIN TAPETUM DETERMINANT 1"/>
    <property type="match status" value="1"/>
</dbReference>
<gene>
    <name evidence="3" type="ORF">LLUT_LOCUS19797</name>
    <name evidence="4" type="ORF">LLUT_LOCUS19798</name>
</gene>
<evidence type="ECO:0000313" key="5">
    <source>
        <dbReference type="Proteomes" id="UP001497480"/>
    </source>
</evidence>
<feature type="chain" id="PRO_5044714226" evidence="2">
    <location>
        <begin position="22"/>
        <end position="164"/>
    </location>
</feature>
<evidence type="ECO:0000256" key="1">
    <source>
        <dbReference type="ARBA" id="ARBA00022729"/>
    </source>
</evidence>
<dbReference type="PANTHER" id="PTHR33184">
    <property type="entry name" value="PROTEIN TAPETUM DETERMINANT 1-LIKE-RELATED"/>
    <property type="match status" value="1"/>
</dbReference>
<protein>
    <submittedName>
        <fullName evidence="3">Uncharacterized protein</fullName>
    </submittedName>
</protein>
<dbReference type="EMBL" id="CAXHTB010000013">
    <property type="protein sequence ID" value="CAL0318737.1"/>
    <property type="molecule type" value="Genomic_DNA"/>
</dbReference>
<organism evidence="3 5">
    <name type="scientific">Lupinus luteus</name>
    <name type="common">European yellow lupine</name>
    <dbReference type="NCBI Taxonomy" id="3873"/>
    <lineage>
        <taxon>Eukaryota</taxon>
        <taxon>Viridiplantae</taxon>
        <taxon>Streptophyta</taxon>
        <taxon>Embryophyta</taxon>
        <taxon>Tracheophyta</taxon>
        <taxon>Spermatophyta</taxon>
        <taxon>Magnoliopsida</taxon>
        <taxon>eudicotyledons</taxon>
        <taxon>Gunneridae</taxon>
        <taxon>Pentapetalae</taxon>
        <taxon>rosids</taxon>
        <taxon>fabids</taxon>
        <taxon>Fabales</taxon>
        <taxon>Fabaceae</taxon>
        <taxon>Papilionoideae</taxon>
        <taxon>50 kb inversion clade</taxon>
        <taxon>genistoids sensu lato</taxon>
        <taxon>core genistoids</taxon>
        <taxon>Genisteae</taxon>
        <taxon>Lupinus</taxon>
    </lineage>
</organism>
<name>A0AAV1XC37_LUPLU</name>
<evidence type="ECO:0000313" key="3">
    <source>
        <dbReference type="EMBL" id="CAL0318737.1"/>
    </source>
</evidence>
<keyword evidence="5" id="KW-1185">Reference proteome</keyword>
<dbReference type="Proteomes" id="UP001497480">
    <property type="component" value="Unassembled WGS sequence"/>
</dbReference>
<dbReference type="EMBL" id="CAXHTB010000013">
    <property type="protein sequence ID" value="CAL0318738.1"/>
    <property type="molecule type" value="Genomic_DNA"/>
</dbReference>
<accession>A0AAV1XC37</accession>
<evidence type="ECO:0000256" key="2">
    <source>
        <dbReference type="SAM" id="SignalP"/>
    </source>
</evidence>
<evidence type="ECO:0000313" key="4">
    <source>
        <dbReference type="EMBL" id="CAL0318738.1"/>
    </source>
</evidence>
<sequence>MASIGTLFFLFFGLLIGFGSATRNETIVSVSLQEGRSDTFLIAQHRKLLHSGNVGRAVEPNDDGCNKEHIVINQSPGAPLFNGIPTYNVEIVNNCFNGCKISDIHLACGWFSSASVINPGVFKRLDYNDCIVNAGNPLEYGSIISFWYANTFPYPLLVTKLTCL</sequence>